<comment type="caution">
    <text evidence="1">The sequence shown here is derived from an EMBL/GenBank/DDBJ whole genome shotgun (WGS) entry which is preliminary data.</text>
</comment>
<organism evidence="1 2">
    <name type="scientific">Nonomuraea rosea</name>
    <dbReference type="NCBI Taxonomy" id="638574"/>
    <lineage>
        <taxon>Bacteria</taxon>
        <taxon>Bacillati</taxon>
        <taxon>Actinomycetota</taxon>
        <taxon>Actinomycetes</taxon>
        <taxon>Streptosporangiales</taxon>
        <taxon>Streptosporangiaceae</taxon>
        <taxon>Nonomuraea</taxon>
    </lineage>
</organism>
<dbReference type="Proteomes" id="UP001500630">
    <property type="component" value="Unassembled WGS sequence"/>
</dbReference>
<evidence type="ECO:0008006" key="3">
    <source>
        <dbReference type="Google" id="ProtNLM"/>
    </source>
</evidence>
<sequence length="99" mass="10945">MSQDIHVTSKTLARIQADLRESVIPGLERLKSSVDTTHVPMPGFGIQGIALGNKYDDIRDDVKSYADDAIKTVRNWIDALETIKRTWAAAEAASTVVYQ</sequence>
<evidence type="ECO:0000313" key="2">
    <source>
        <dbReference type="Proteomes" id="UP001500630"/>
    </source>
</evidence>
<keyword evidence="2" id="KW-1185">Reference proteome</keyword>
<dbReference type="EMBL" id="BAABDQ010000053">
    <property type="protein sequence ID" value="GAA3615870.1"/>
    <property type="molecule type" value="Genomic_DNA"/>
</dbReference>
<reference evidence="2" key="1">
    <citation type="journal article" date="2019" name="Int. J. Syst. Evol. Microbiol.">
        <title>The Global Catalogue of Microorganisms (GCM) 10K type strain sequencing project: providing services to taxonomists for standard genome sequencing and annotation.</title>
        <authorList>
            <consortium name="The Broad Institute Genomics Platform"/>
            <consortium name="The Broad Institute Genome Sequencing Center for Infectious Disease"/>
            <person name="Wu L."/>
            <person name="Ma J."/>
        </authorList>
    </citation>
    <scope>NUCLEOTIDE SEQUENCE [LARGE SCALE GENOMIC DNA]</scope>
    <source>
        <strain evidence="2">JCM 17326</strain>
    </source>
</reference>
<evidence type="ECO:0000313" key="1">
    <source>
        <dbReference type="EMBL" id="GAA3615870.1"/>
    </source>
</evidence>
<protein>
    <recommendedName>
        <fullName evidence="3">WXG100 family type VII secretion target</fullName>
    </recommendedName>
</protein>
<accession>A0ABP6ZTA2</accession>
<proteinExistence type="predicted"/>
<name>A0ABP6ZTA2_9ACTN</name>
<gene>
    <name evidence="1" type="ORF">GCM10022419_121430</name>
</gene>
<dbReference type="RefSeq" id="WP_345577141.1">
    <property type="nucleotide sequence ID" value="NZ_BAABDQ010000053.1"/>
</dbReference>